<accession>A0A2Z6NMV4</accession>
<evidence type="ECO:0000256" key="4">
    <source>
        <dbReference type="ARBA" id="ARBA00022833"/>
    </source>
</evidence>
<dbReference type="GO" id="GO:0000976">
    <property type="term" value="F:transcription cis-regulatory region binding"/>
    <property type="evidence" value="ECO:0007669"/>
    <property type="project" value="UniProtKB-ARBA"/>
</dbReference>
<evidence type="ECO:0000256" key="6">
    <source>
        <dbReference type="ARBA" id="ARBA00023125"/>
    </source>
</evidence>
<dbReference type="GO" id="GO:0005634">
    <property type="term" value="C:nucleus"/>
    <property type="evidence" value="ECO:0007669"/>
    <property type="project" value="UniProtKB-SubCell"/>
</dbReference>
<dbReference type="InterPro" id="IPR052138">
    <property type="entry name" value="GATA_ZnFinger_Domain"/>
</dbReference>
<dbReference type="PANTHER" id="PTHR47255:SF4">
    <property type="entry name" value="GATA ZINC FINGER DOMAIN-CONTAINING PROTEIN 12"/>
    <property type="match status" value="1"/>
</dbReference>
<dbReference type="OrthoDB" id="2162994at2759"/>
<comment type="subcellular location">
    <subcellularLocation>
        <location evidence="1">Nucleus</location>
    </subcellularLocation>
</comment>
<dbReference type="PANTHER" id="PTHR47255">
    <property type="entry name" value="GATA TRANSCRIPTION FACTOR 22-RELATED"/>
    <property type="match status" value="1"/>
</dbReference>
<dbReference type="FunFam" id="3.30.50.10:FF:000055">
    <property type="entry name" value="GATA transcription factor 21"/>
    <property type="match status" value="1"/>
</dbReference>
<feature type="domain" description="GATA-type" evidence="12">
    <location>
        <begin position="130"/>
        <end position="162"/>
    </location>
</feature>
<evidence type="ECO:0000313" key="13">
    <source>
        <dbReference type="EMBL" id="GAU37880.1"/>
    </source>
</evidence>
<proteinExistence type="inferred from homology"/>
<evidence type="ECO:0000256" key="9">
    <source>
        <dbReference type="ARBA" id="ARBA00024019"/>
    </source>
</evidence>
<keyword evidence="8" id="KW-0539">Nucleus</keyword>
<reference evidence="14" key="1">
    <citation type="journal article" date="2017" name="Front. Plant Sci.">
        <title>Climate Clever Clovers: New Paradigm to Reduce the Environmental Footprint of Ruminants by Breeding Low Methanogenic Forages Utilizing Haplotype Variation.</title>
        <authorList>
            <person name="Kaur P."/>
            <person name="Appels R."/>
            <person name="Bayer P.E."/>
            <person name="Keeble-Gagnere G."/>
            <person name="Wang J."/>
            <person name="Hirakawa H."/>
            <person name="Shirasawa K."/>
            <person name="Vercoe P."/>
            <person name="Stefanova K."/>
            <person name="Durmic Z."/>
            <person name="Nichols P."/>
            <person name="Revell C."/>
            <person name="Isobe S.N."/>
            <person name="Edwards D."/>
            <person name="Erskine W."/>
        </authorList>
    </citation>
    <scope>NUCLEOTIDE SEQUENCE [LARGE SCALE GENOMIC DNA]</scope>
    <source>
        <strain evidence="14">cv. Daliak</strain>
    </source>
</reference>
<evidence type="ECO:0000256" key="11">
    <source>
        <dbReference type="SAM" id="MobiDB-lite"/>
    </source>
</evidence>
<keyword evidence="4" id="KW-0862">Zinc</keyword>
<keyword evidence="2" id="KW-0479">Metal-binding</keyword>
<dbReference type="InterPro" id="IPR000679">
    <property type="entry name" value="Znf_GATA"/>
</dbReference>
<evidence type="ECO:0000256" key="3">
    <source>
        <dbReference type="ARBA" id="ARBA00022771"/>
    </source>
</evidence>
<dbReference type="InterPro" id="IPR013088">
    <property type="entry name" value="Znf_NHR/GATA"/>
</dbReference>
<dbReference type="SUPFAM" id="SSF57716">
    <property type="entry name" value="Glucocorticoid receptor-like (DNA-binding domain)"/>
    <property type="match status" value="1"/>
</dbReference>
<protein>
    <recommendedName>
        <fullName evidence="12">GATA-type domain-containing protein</fullName>
    </recommendedName>
</protein>
<dbReference type="GO" id="GO:0008270">
    <property type="term" value="F:zinc ion binding"/>
    <property type="evidence" value="ECO:0007669"/>
    <property type="project" value="UniProtKB-KW"/>
</dbReference>
<evidence type="ECO:0000256" key="8">
    <source>
        <dbReference type="ARBA" id="ARBA00023242"/>
    </source>
</evidence>
<name>A0A2Z6NMV4_TRISU</name>
<dbReference type="GO" id="GO:0006355">
    <property type="term" value="P:regulation of DNA-templated transcription"/>
    <property type="evidence" value="ECO:0007669"/>
    <property type="project" value="InterPro"/>
</dbReference>
<evidence type="ECO:0000256" key="7">
    <source>
        <dbReference type="ARBA" id="ARBA00023163"/>
    </source>
</evidence>
<evidence type="ECO:0000256" key="5">
    <source>
        <dbReference type="ARBA" id="ARBA00023015"/>
    </source>
</evidence>
<dbReference type="Pfam" id="PF00320">
    <property type="entry name" value="GATA"/>
    <property type="match status" value="1"/>
</dbReference>
<keyword evidence="5" id="KW-0805">Transcription regulation</keyword>
<dbReference type="CDD" id="cd00202">
    <property type="entry name" value="ZnF_GATA"/>
    <property type="match status" value="1"/>
</dbReference>
<gene>
    <name evidence="13" type="ORF">TSUD_395640</name>
</gene>
<evidence type="ECO:0000256" key="2">
    <source>
        <dbReference type="ARBA" id="ARBA00022723"/>
    </source>
</evidence>
<evidence type="ECO:0000256" key="1">
    <source>
        <dbReference type="ARBA" id="ARBA00004123"/>
    </source>
</evidence>
<evidence type="ECO:0000259" key="12">
    <source>
        <dbReference type="PROSITE" id="PS50114"/>
    </source>
</evidence>
<feature type="region of interest" description="Disordered" evidence="11">
    <location>
        <begin position="1"/>
        <end position="25"/>
    </location>
</feature>
<keyword evidence="6" id="KW-0238">DNA-binding</keyword>
<dbReference type="PROSITE" id="PS00344">
    <property type="entry name" value="GATA_ZN_FINGER_1"/>
    <property type="match status" value="1"/>
</dbReference>
<keyword evidence="3 10" id="KW-0863">Zinc-finger</keyword>
<dbReference type="PROSITE" id="PS50114">
    <property type="entry name" value="GATA_ZN_FINGER_2"/>
    <property type="match status" value="1"/>
</dbReference>
<dbReference type="EMBL" id="DF973693">
    <property type="protein sequence ID" value="GAU37880.1"/>
    <property type="molecule type" value="Genomic_DNA"/>
</dbReference>
<dbReference type="Proteomes" id="UP000242715">
    <property type="component" value="Unassembled WGS sequence"/>
</dbReference>
<dbReference type="AlphaFoldDB" id="A0A2Z6NMV4"/>
<sequence length="258" mass="28945">MSSFDLNNELDHNHPSSSSSSYSILFNQNQDHGRSYSLEPNHIQSDDHLEVEKFVPSSGSWDHQEMKKDVNEDYKAEDSTSLKWMPSKKRIIHKMLEDQRSSKNKFEKEKLLGFDNSSNNNSSNNNITIRVCSDCHTTKTPLWRSGPTGPKSLCNACGIRQRKARRALAAAASANGETLVVAEKPNMKGKKLQIKRKRSKIDQCAPHLESKGKIGNKGTRFEDLITSLSKNLASYQVFPQDDKEAAILLMALSSGLLH</sequence>
<dbReference type="SMART" id="SM00401">
    <property type="entry name" value="ZnF_GATA"/>
    <property type="match status" value="1"/>
</dbReference>
<keyword evidence="14" id="KW-1185">Reference proteome</keyword>
<evidence type="ECO:0000313" key="14">
    <source>
        <dbReference type="Proteomes" id="UP000242715"/>
    </source>
</evidence>
<comment type="similarity">
    <text evidence="9">Belongs to the type IV zinc-finger family. Class B subfamily.</text>
</comment>
<keyword evidence="7" id="KW-0804">Transcription</keyword>
<organism evidence="13 14">
    <name type="scientific">Trifolium subterraneum</name>
    <name type="common">Subterranean clover</name>
    <dbReference type="NCBI Taxonomy" id="3900"/>
    <lineage>
        <taxon>Eukaryota</taxon>
        <taxon>Viridiplantae</taxon>
        <taxon>Streptophyta</taxon>
        <taxon>Embryophyta</taxon>
        <taxon>Tracheophyta</taxon>
        <taxon>Spermatophyta</taxon>
        <taxon>Magnoliopsida</taxon>
        <taxon>eudicotyledons</taxon>
        <taxon>Gunneridae</taxon>
        <taxon>Pentapetalae</taxon>
        <taxon>rosids</taxon>
        <taxon>fabids</taxon>
        <taxon>Fabales</taxon>
        <taxon>Fabaceae</taxon>
        <taxon>Papilionoideae</taxon>
        <taxon>50 kb inversion clade</taxon>
        <taxon>NPAAA clade</taxon>
        <taxon>Hologalegina</taxon>
        <taxon>IRL clade</taxon>
        <taxon>Trifolieae</taxon>
        <taxon>Trifolium</taxon>
    </lineage>
</organism>
<evidence type="ECO:0000256" key="10">
    <source>
        <dbReference type="PROSITE-ProRule" id="PRU00094"/>
    </source>
</evidence>
<dbReference type="Gene3D" id="3.30.50.10">
    <property type="entry name" value="Erythroid Transcription Factor GATA-1, subunit A"/>
    <property type="match status" value="1"/>
</dbReference>